<dbReference type="Gene3D" id="3.90.320.10">
    <property type="match status" value="1"/>
</dbReference>
<dbReference type="HOGENOM" id="CLU_923172_0_0_2"/>
<reference evidence="2" key="1">
    <citation type="submission" date="2010-02" db="EMBL/GenBank/DDBJ databases">
        <title>Complete sequence of Aciduliprofundum boonei T469.</title>
        <authorList>
            <consortium name="US DOE Joint Genome Institute"/>
            <person name="Lucas S."/>
            <person name="Copeland A."/>
            <person name="Lapidus A."/>
            <person name="Cheng J.-F."/>
            <person name="Bruce D."/>
            <person name="Goodwin L."/>
            <person name="Pitluck S."/>
            <person name="Saunders E."/>
            <person name="Detter J.C."/>
            <person name="Han C."/>
            <person name="Tapia R."/>
            <person name="Land M."/>
            <person name="Hauser L."/>
            <person name="Kyrpides N."/>
            <person name="Mikhailova N."/>
            <person name="Flores G."/>
            <person name="Reysenbach A.-L."/>
            <person name="Woyke T."/>
        </authorList>
    </citation>
    <scope>NUCLEOTIDE SEQUENCE</scope>
    <source>
        <strain evidence="2">T469</strain>
    </source>
</reference>
<dbReference type="STRING" id="439481.Aboo_1001"/>
<dbReference type="KEGG" id="abi:Aboo_1001"/>
<sequence length="301" mass="35817">MGLAEMIAKAVEEEYAKKQRERYEKLRNNMITSTEISGICERKFIYSRRNPEIKPDRAGISTLMHGTMLHEYFEDLLQKYYPNMHVMESEYSAPLGKDYKVVGHIDVLSIYDPKNRTLYDFKTSNPYAFLKIRNEGEPKLQHKYQMNIYKHLLERNGIKVNDMQVVYINKSRMSFNRRGNKQSVDELEMIEVPVKPEPKLTKVLLQHGYDMLTELNRGYKGRNLDESLEKLKTYYKVYGLNPEELDKENFQKWMCDYCRYKDMCMQKDKEEVKEGNQMNRMMSNQVQGAHVEKSKDMEMEV</sequence>
<dbReference type="RefSeq" id="WP_008086781.1">
    <property type="nucleotide sequence ID" value="NC_013926.1"/>
</dbReference>
<dbReference type="Pfam" id="PF12705">
    <property type="entry name" value="PDDEXK_1"/>
    <property type="match status" value="1"/>
</dbReference>
<evidence type="ECO:0000313" key="2">
    <source>
        <dbReference type="EMBL" id="ADD08810.1"/>
    </source>
</evidence>
<evidence type="ECO:0000259" key="1">
    <source>
        <dbReference type="Pfam" id="PF12705"/>
    </source>
</evidence>
<proteinExistence type="predicted"/>
<organism evidence="2 3">
    <name type="scientific">Aciduliprofundum boonei (strain DSM 19572 / T469)</name>
    <dbReference type="NCBI Taxonomy" id="439481"/>
    <lineage>
        <taxon>Archaea</taxon>
        <taxon>Methanobacteriati</taxon>
        <taxon>Thermoplasmatota</taxon>
        <taxon>DHVE2 group</taxon>
        <taxon>Candidatus Aciduliprofundum</taxon>
    </lineage>
</organism>
<name>B5IHL7_ACIB4</name>
<dbReference type="GeneID" id="8827958"/>
<accession>B5IHL7</accession>
<protein>
    <recommendedName>
        <fullName evidence="1">PD-(D/E)XK endonuclease-like domain-containing protein</fullName>
    </recommendedName>
</protein>
<dbReference type="InterPro" id="IPR038726">
    <property type="entry name" value="PDDEXK_AddAB-type"/>
</dbReference>
<dbReference type="EMBL" id="CP001941">
    <property type="protein sequence ID" value="ADD08810.1"/>
    <property type="molecule type" value="Genomic_DNA"/>
</dbReference>
<dbReference type="OrthoDB" id="10444at2157"/>
<dbReference type="InterPro" id="IPR011604">
    <property type="entry name" value="PDDEXK-like_dom_sf"/>
</dbReference>
<dbReference type="Proteomes" id="UP000001400">
    <property type="component" value="Chromosome"/>
</dbReference>
<feature type="domain" description="PD-(D/E)XK endonuclease-like" evidence="1">
    <location>
        <begin position="67"/>
        <end position="264"/>
    </location>
</feature>
<dbReference type="AlphaFoldDB" id="B5IHL7"/>
<evidence type="ECO:0000313" key="3">
    <source>
        <dbReference type="Proteomes" id="UP000001400"/>
    </source>
</evidence>
<gene>
    <name evidence="2" type="ordered locus">Aboo_1001</name>
</gene>
<keyword evidence="3" id="KW-1185">Reference proteome</keyword>
<dbReference type="eggNOG" id="arCOG00790">
    <property type="taxonomic scope" value="Archaea"/>
</dbReference>